<comment type="caution">
    <text evidence="1">The sequence shown here is derived from an EMBL/GenBank/DDBJ whole genome shotgun (WGS) entry which is preliminary data.</text>
</comment>
<dbReference type="GeneID" id="85357851"/>
<name>A0AA39JPC1_ARMTA</name>
<evidence type="ECO:0000313" key="1">
    <source>
        <dbReference type="EMBL" id="KAK0445977.1"/>
    </source>
</evidence>
<gene>
    <name evidence="1" type="ORF">EV420DRAFT_1570985</name>
</gene>
<reference evidence="1" key="1">
    <citation type="submission" date="2023-06" db="EMBL/GenBank/DDBJ databases">
        <authorList>
            <consortium name="Lawrence Berkeley National Laboratory"/>
            <person name="Ahrendt S."/>
            <person name="Sahu N."/>
            <person name="Indic B."/>
            <person name="Wong-Bajracharya J."/>
            <person name="Merenyi Z."/>
            <person name="Ke H.-M."/>
            <person name="Monk M."/>
            <person name="Kocsube S."/>
            <person name="Drula E."/>
            <person name="Lipzen A."/>
            <person name="Balint B."/>
            <person name="Henrissat B."/>
            <person name="Andreopoulos B."/>
            <person name="Martin F.M."/>
            <person name="Harder C.B."/>
            <person name="Rigling D."/>
            <person name="Ford K.L."/>
            <person name="Foster G.D."/>
            <person name="Pangilinan J."/>
            <person name="Papanicolaou A."/>
            <person name="Barry K."/>
            <person name="LaButti K."/>
            <person name="Viragh M."/>
            <person name="Koriabine M."/>
            <person name="Yan M."/>
            <person name="Riley R."/>
            <person name="Champramary S."/>
            <person name="Plett K.L."/>
            <person name="Tsai I.J."/>
            <person name="Slot J."/>
            <person name="Sipos G."/>
            <person name="Plett J."/>
            <person name="Nagy L.G."/>
            <person name="Grigoriev I.V."/>
        </authorList>
    </citation>
    <scope>NUCLEOTIDE SEQUENCE</scope>
    <source>
        <strain evidence="1">CCBAS 213</strain>
    </source>
</reference>
<dbReference type="EMBL" id="JAUEPS010000048">
    <property type="protein sequence ID" value="KAK0445977.1"/>
    <property type="molecule type" value="Genomic_DNA"/>
</dbReference>
<sequence length="229" mass="25439">MILELNNCRCGNRGYDSSDFPWRPSVEPVLCRNLCEILRGTRENVFKCLVGIEPRYGVVRTGRGKTRSSSPSIAIGHRHSAFLRLGRAAYSESSHLACTILSPTLLQAGSSNILMLKVLRDKVTPQHKQSVYPKTSSLPIDALRIRTVLNTGTPTWVTFSCNQTDFGHTILREEAHHMVMWKASGSGNTKEIQQRLLSKDGEALSGELRKSPTHRKSTASILSGALYYL</sequence>
<dbReference type="AlphaFoldDB" id="A0AA39JPC1"/>
<proteinExistence type="predicted"/>
<dbReference type="RefSeq" id="XP_060325618.1">
    <property type="nucleotide sequence ID" value="XM_060474303.1"/>
</dbReference>
<organism evidence="1 2">
    <name type="scientific">Armillaria tabescens</name>
    <name type="common">Ringless honey mushroom</name>
    <name type="synonym">Agaricus tabescens</name>
    <dbReference type="NCBI Taxonomy" id="1929756"/>
    <lineage>
        <taxon>Eukaryota</taxon>
        <taxon>Fungi</taxon>
        <taxon>Dikarya</taxon>
        <taxon>Basidiomycota</taxon>
        <taxon>Agaricomycotina</taxon>
        <taxon>Agaricomycetes</taxon>
        <taxon>Agaricomycetidae</taxon>
        <taxon>Agaricales</taxon>
        <taxon>Marasmiineae</taxon>
        <taxon>Physalacriaceae</taxon>
        <taxon>Desarmillaria</taxon>
    </lineage>
</organism>
<evidence type="ECO:0000313" key="2">
    <source>
        <dbReference type="Proteomes" id="UP001175211"/>
    </source>
</evidence>
<accession>A0AA39JPC1</accession>
<feature type="non-terminal residue" evidence="1">
    <location>
        <position position="1"/>
    </location>
</feature>
<protein>
    <submittedName>
        <fullName evidence="1">Uncharacterized protein</fullName>
    </submittedName>
</protein>
<dbReference type="Proteomes" id="UP001175211">
    <property type="component" value="Unassembled WGS sequence"/>
</dbReference>
<keyword evidence="2" id="KW-1185">Reference proteome</keyword>